<accession>A0ABP0MAP5</accession>
<feature type="transmembrane region" description="Helical" evidence="1">
    <location>
        <begin position="245"/>
        <end position="264"/>
    </location>
</feature>
<feature type="transmembrane region" description="Helical" evidence="1">
    <location>
        <begin position="168"/>
        <end position="191"/>
    </location>
</feature>
<gene>
    <name evidence="2" type="ORF">SCF082_LOCUS27031</name>
</gene>
<reference evidence="2 3" key="1">
    <citation type="submission" date="2024-02" db="EMBL/GenBank/DDBJ databases">
        <authorList>
            <person name="Chen Y."/>
            <person name="Shah S."/>
            <person name="Dougan E. K."/>
            <person name="Thang M."/>
            <person name="Chan C."/>
        </authorList>
    </citation>
    <scope>NUCLEOTIDE SEQUENCE [LARGE SCALE GENOMIC DNA]</scope>
</reference>
<protein>
    <submittedName>
        <fullName evidence="2">OpuAC domain-containing protein</fullName>
    </submittedName>
</protein>
<feature type="transmembrane region" description="Helical" evidence="1">
    <location>
        <begin position="83"/>
        <end position="103"/>
    </location>
</feature>
<keyword evidence="1" id="KW-0472">Membrane</keyword>
<keyword evidence="1" id="KW-0812">Transmembrane</keyword>
<feature type="transmembrane region" description="Helical" evidence="1">
    <location>
        <begin position="401"/>
        <end position="425"/>
    </location>
</feature>
<feature type="transmembrane region" description="Helical" evidence="1">
    <location>
        <begin position="123"/>
        <end position="147"/>
    </location>
</feature>
<sequence>MISPAIFPALLGKLCRSYLGGWKVAICYLTGSWSAHADATKEIQELFVSVPTGPTLIMNVLSYVPFMFCLNSLAGFSLEYQRFIALYCLTPTLLMGLVYYYYIFRSNMWNFTVSTVAGWLNNWVMMMGISLVSFSQIALRYLALLALEKLLPSAWQGYMTFPLSTIEASVQHTVLLLYGLGAAFVLSAPLWCKGYRVVMEAIGRENRLSTSEAMMEIVYTTSQAGTVLQLQTALAMIQVRFGCPFHFIHFVVVIVEHIFFHYMVQFKFAWLHKLYHEVQPFHRLVHLEHHICKGTYPTTPAAGLWEGWVEGGTLFFCNTLACVPYFLFHAAYSGPNVVTHNVWPHKSLIQWHTLHHVVHSDIYAVNVPSESDEKFSRDIKHYKERLSQYSPFIKYKFPSDLAGFAMTFIVGLVLHQCGVGLFHVWHERELHFA</sequence>
<name>A0ABP0MAP5_9DINO</name>
<keyword evidence="1" id="KW-1133">Transmembrane helix</keyword>
<organism evidence="2 3">
    <name type="scientific">Durusdinium trenchii</name>
    <dbReference type="NCBI Taxonomy" id="1381693"/>
    <lineage>
        <taxon>Eukaryota</taxon>
        <taxon>Sar</taxon>
        <taxon>Alveolata</taxon>
        <taxon>Dinophyceae</taxon>
        <taxon>Suessiales</taxon>
        <taxon>Symbiodiniaceae</taxon>
        <taxon>Durusdinium</taxon>
    </lineage>
</organism>
<dbReference type="EMBL" id="CAXAMM010020779">
    <property type="protein sequence ID" value="CAK9048567.1"/>
    <property type="molecule type" value="Genomic_DNA"/>
</dbReference>
<evidence type="ECO:0000313" key="3">
    <source>
        <dbReference type="Proteomes" id="UP001642464"/>
    </source>
</evidence>
<comment type="caution">
    <text evidence="2">The sequence shown here is derived from an EMBL/GenBank/DDBJ whole genome shotgun (WGS) entry which is preliminary data.</text>
</comment>
<feature type="transmembrane region" description="Helical" evidence="1">
    <location>
        <begin position="56"/>
        <end position="76"/>
    </location>
</feature>
<proteinExistence type="predicted"/>
<evidence type="ECO:0000256" key="1">
    <source>
        <dbReference type="SAM" id="Phobius"/>
    </source>
</evidence>
<keyword evidence="3" id="KW-1185">Reference proteome</keyword>
<dbReference type="Proteomes" id="UP001642464">
    <property type="component" value="Unassembled WGS sequence"/>
</dbReference>
<evidence type="ECO:0000313" key="2">
    <source>
        <dbReference type="EMBL" id="CAK9048567.1"/>
    </source>
</evidence>